<evidence type="ECO:0000256" key="2">
    <source>
        <dbReference type="ARBA" id="ARBA00007613"/>
    </source>
</evidence>
<reference evidence="9 10" key="1">
    <citation type="submission" date="2020-03" db="EMBL/GenBank/DDBJ databases">
        <authorList>
            <person name="Picone N."/>
        </authorList>
    </citation>
    <scope>NUCLEOTIDE SEQUENCE [LARGE SCALE GENOMIC DNA]</scope>
    <source>
        <strain evidence="9">NSCAC1</strain>
    </source>
</reference>
<comment type="similarity">
    <text evidence="2">Belongs to the outer membrane factor (OMF) (TC 1.B.17) family.</text>
</comment>
<dbReference type="InterPro" id="IPR051906">
    <property type="entry name" value="TolC-like"/>
</dbReference>
<dbReference type="InterPro" id="IPR010130">
    <property type="entry name" value="T1SS_OMP_TolC"/>
</dbReference>
<evidence type="ECO:0000256" key="1">
    <source>
        <dbReference type="ARBA" id="ARBA00004442"/>
    </source>
</evidence>
<keyword evidence="5" id="KW-0812">Transmembrane</keyword>
<dbReference type="KEGG" id="ntg:NSCAC_0167"/>
<keyword evidence="10" id="KW-1185">Reference proteome</keyword>
<evidence type="ECO:0000313" key="9">
    <source>
        <dbReference type="EMBL" id="CAB1274435.1"/>
    </source>
</evidence>
<dbReference type="EMBL" id="LR778175">
    <property type="protein sequence ID" value="CAB1274435.1"/>
    <property type="molecule type" value="Genomic_DNA"/>
</dbReference>
<dbReference type="NCBIfam" id="TIGR01844">
    <property type="entry name" value="type_I_sec_TolC"/>
    <property type="match status" value="1"/>
</dbReference>
<keyword evidence="3" id="KW-0813">Transport</keyword>
<evidence type="ECO:0000256" key="7">
    <source>
        <dbReference type="ARBA" id="ARBA00023237"/>
    </source>
</evidence>
<keyword evidence="7" id="KW-0998">Cell outer membrane</keyword>
<evidence type="ECO:0000256" key="4">
    <source>
        <dbReference type="ARBA" id="ARBA00022452"/>
    </source>
</evidence>
<evidence type="ECO:0000256" key="5">
    <source>
        <dbReference type="ARBA" id="ARBA00022692"/>
    </source>
</evidence>
<evidence type="ECO:0000256" key="8">
    <source>
        <dbReference type="SAM" id="Coils"/>
    </source>
</evidence>
<gene>
    <name evidence="9" type="ORF">NSCAC_0167</name>
</gene>
<dbReference type="Pfam" id="PF02321">
    <property type="entry name" value="OEP"/>
    <property type="match status" value="2"/>
</dbReference>
<dbReference type="GO" id="GO:0015562">
    <property type="term" value="F:efflux transmembrane transporter activity"/>
    <property type="evidence" value="ECO:0007669"/>
    <property type="project" value="InterPro"/>
</dbReference>
<evidence type="ECO:0000256" key="6">
    <source>
        <dbReference type="ARBA" id="ARBA00023136"/>
    </source>
</evidence>
<evidence type="ECO:0000313" key="10">
    <source>
        <dbReference type="Proteomes" id="UP000516072"/>
    </source>
</evidence>
<dbReference type="InterPro" id="IPR003423">
    <property type="entry name" value="OMP_efflux"/>
</dbReference>
<feature type="coiled-coil region" evidence="8">
    <location>
        <begin position="130"/>
        <end position="189"/>
    </location>
</feature>
<evidence type="ECO:0000256" key="3">
    <source>
        <dbReference type="ARBA" id="ARBA00022448"/>
    </source>
</evidence>
<dbReference type="AlphaFoldDB" id="A0A7G1Q7I1"/>
<dbReference type="PANTHER" id="PTHR30026:SF20">
    <property type="entry name" value="OUTER MEMBRANE PROTEIN TOLC"/>
    <property type="match status" value="1"/>
</dbReference>
<sequence>MYNLNSNFTLPSRVMPLIIYQFFSGLLFSFFLLLPVQGADLLEVYQLARQTNPELRNQVAALQAALEAKPQAKALFFPTIGLDANYNWTNQDISLVSQNVVPGFSGNFDGFGYTLNLTQPVYHRDSFVQLKQADATIAEAEANLVNQEQILLVQVAQFYFAILGAQSDLEFATMNKDSISEQLEQAKERFKVGLATIVDANAAQAAYDLAVFQEIDAKKALSVAKEQLRQVVGQYIPDLNMLQKETPLIYPDPIDIDKWSATALQQNPLIDASEAAVANARQGIELQKSDHYPTLDIVGSDGSIITGGGRFGGFSTRQDVIGLQFHLPIFQGGMVMSKTRQAQHQLEQAMQQLESTRRQVYLQTRQAYLDVTSQINQVKALKQAIVSNQSSLESTEEGYKVGTQTAVDLLVIRSNLYSALRDYAKARYDYLVNTLILKQGAGIVTLEDLTMMNSWLH</sequence>
<protein>
    <submittedName>
        <fullName evidence="9">Type I secretion outer membrane protein, TolC family</fullName>
    </submittedName>
</protein>
<keyword evidence="6" id="KW-0472">Membrane</keyword>
<keyword evidence="8" id="KW-0175">Coiled coil</keyword>
<dbReference type="GO" id="GO:0009279">
    <property type="term" value="C:cell outer membrane"/>
    <property type="evidence" value="ECO:0007669"/>
    <property type="project" value="UniProtKB-SubCell"/>
</dbReference>
<dbReference type="GO" id="GO:0015288">
    <property type="term" value="F:porin activity"/>
    <property type="evidence" value="ECO:0007669"/>
    <property type="project" value="TreeGrafter"/>
</dbReference>
<organism evidence="9 10">
    <name type="scientific">Candidatus Nitrosacidococcus tergens</name>
    <dbReference type="NCBI Taxonomy" id="553981"/>
    <lineage>
        <taxon>Bacteria</taxon>
        <taxon>Pseudomonadati</taxon>
        <taxon>Pseudomonadota</taxon>
        <taxon>Gammaproteobacteria</taxon>
        <taxon>Chromatiales</taxon>
        <taxon>Chromatiaceae</taxon>
        <taxon>Candidatus Nitrosacidococcus</taxon>
    </lineage>
</organism>
<keyword evidence="4" id="KW-1134">Transmembrane beta strand</keyword>
<name>A0A7G1Q7I1_9GAMM</name>
<dbReference type="SUPFAM" id="SSF56954">
    <property type="entry name" value="Outer membrane efflux proteins (OEP)"/>
    <property type="match status" value="1"/>
</dbReference>
<dbReference type="Gene3D" id="1.20.1600.10">
    <property type="entry name" value="Outer membrane efflux proteins (OEP)"/>
    <property type="match status" value="1"/>
</dbReference>
<comment type="subcellular location">
    <subcellularLocation>
        <location evidence="1">Cell outer membrane</location>
    </subcellularLocation>
</comment>
<dbReference type="Proteomes" id="UP000516072">
    <property type="component" value="Chromosome"/>
</dbReference>
<accession>A0A7G1Q7I1</accession>
<dbReference type="PANTHER" id="PTHR30026">
    <property type="entry name" value="OUTER MEMBRANE PROTEIN TOLC"/>
    <property type="match status" value="1"/>
</dbReference>
<proteinExistence type="inferred from homology"/>
<dbReference type="GO" id="GO:1990281">
    <property type="term" value="C:efflux pump complex"/>
    <property type="evidence" value="ECO:0007669"/>
    <property type="project" value="TreeGrafter"/>
</dbReference>